<dbReference type="EMBL" id="PKOZ01000003">
    <property type="protein sequence ID" value="PQD95601.1"/>
    <property type="molecule type" value="Genomic_DNA"/>
</dbReference>
<evidence type="ECO:0000313" key="2">
    <source>
        <dbReference type="EMBL" id="PQD95601.1"/>
    </source>
</evidence>
<keyword evidence="1" id="KW-0812">Transmembrane</keyword>
<protein>
    <recommendedName>
        <fullName evidence="4">DUF2768 domain-containing protein</fullName>
    </recommendedName>
</protein>
<organism evidence="2 3">
    <name type="scientific">Pradoshia eiseniae</name>
    <dbReference type="NCBI Taxonomy" id="2064768"/>
    <lineage>
        <taxon>Bacteria</taxon>
        <taxon>Bacillati</taxon>
        <taxon>Bacillota</taxon>
        <taxon>Bacilli</taxon>
        <taxon>Bacillales</taxon>
        <taxon>Bacillaceae</taxon>
        <taxon>Pradoshia</taxon>
    </lineage>
</organism>
<feature type="transmembrane region" description="Helical" evidence="1">
    <location>
        <begin position="58"/>
        <end position="79"/>
    </location>
</feature>
<comment type="caution">
    <text evidence="2">The sequence shown here is derived from an EMBL/GenBank/DDBJ whole genome shotgun (WGS) entry which is preliminary data.</text>
</comment>
<sequence length="84" mass="9569">MKGLACFLLIFHLIIAGLWIANSQYLFSFWSVIIWGISIILGFLTYKKINEGIIIRKLILFGSSFMFFLLILTGLIHIATDSMP</sequence>
<reference evidence="2 3" key="1">
    <citation type="submission" date="2017-12" db="EMBL/GenBank/DDBJ databases">
        <title>Taxonomic description and draft genome of Pradoshia cofamensis Gen. nov., sp. nov., a thermotolerant bacillale isolated from anterior gut of earthworm Eisenia fetida.</title>
        <authorList>
            <person name="Saha T."/>
            <person name="Chakraborty R."/>
        </authorList>
    </citation>
    <scope>NUCLEOTIDE SEQUENCE [LARGE SCALE GENOMIC DNA]</scope>
    <source>
        <strain evidence="2 3">EAG3</strain>
    </source>
</reference>
<keyword evidence="1" id="KW-0472">Membrane</keyword>
<evidence type="ECO:0000313" key="3">
    <source>
        <dbReference type="Proteomes" id="UP000239663"/>
    </source>
</evidence>
<proteinExistence type="predicted"/>
<evidence type="ECO:0000256" key="1">
    <source>
        <dbReference type="SAM" id="Phobius"/>
    </source>
</evidence>
<keyword evidence="1" id="KW-1133">Transmembrane helix</keyword>
<keyword evidence="3" id="KW-1185">Reference proteome</keyword>
<dbReference type="Proteomes" id="UP000239663">
    <property type="component" value="Unassembled WGS sequence"/>
</dbReference>
<dbReference type="AlphaFoldDB" id="A0A2S7N0I6"/>
<name>A0A2S7N0I6_9BACI</name>
<evidence type="ECO:0008006" key="4">
    <source>
        <dbReference type="Google" id="ProtNLM"/>
    </source>
</evidence>
<accession>A0A2S7N0I6</accession>
<feature type="transmembrane region" description="Helical" evidence="1">
    <location>
        <begin position="26"/>
        <end position="46"/>
    </location>
</feature>
<gene>
    <name evidence="2" type="ORF">CYL18_06815</name>
</gene>